<dbReference type="SUPFAM" id="SSF52540">
    <property type="entry name" value="P-loop containing nucleoside triphosphate hydrolases"/>
    <property type="match status" value="2"/>
</dbReference>
<dbReference type="InterPro" id="IPR028299">
    <property type="entry name" value="ClpA/B_CS2"/>
</dbReference>
<feature type="coiled-coil region" evidence="4">
    <location>
        <begin position="324"/>
        <end position="377"/>
    </location>
</feature>
<dbReference type="GO" id="GO:0034605">
    <property type="term" value="P:cellular response to heat"/>
    <property type="evidence" value="ECO:0007669"/>
    <property type="project" value="TreeGrafter"/>
</dbReference>
<dbReference type="RefSeq" id="WP_096110619.1">
    <property type="nucleotide sequence ID" value="NZ_CP144903.1"/>
</dbReference>
<evidence type="ECO:0000313" key="7">
    <source>
        <dbReference type="Proteomes" id="UP000217918"/>
    </source>
</evidence>
<keyword evidence="2 6" id="KW-0067">ATP-binding</keyword>
<evidence type="ECO:0000256" key="3">
    <source>
        <dbReference type="ARBA" id="ARBA00023186"/>
    </source>
</evidence>
<dbReference type="InterPro" id="IPR027417">
    <property type="entry name" value="P-loop_NTPase"/>
</dbReference>
<dbReference type="CDD" id="cd00009">
    <property type="entry name" value="AAA"/>
    <property type="match status" value="1"/>
</dbReference>
<dbReference type="InterPro" id="IPR001270">
    <property type="entry name" value="ClpA/B"/>
</dbReference>
<dbReference type="PROSITE" id="PS00871">
    <property type="entry name" value="CLPAB_2"/>
    <property type="match status" value="1"/>
</dbReference>
<dbReference type="AlphaFoldDB" id="A0A2A3TUN6"/>
<dbReference type="GO" id="GO:0016887">
    <property type="term" value="F:ATP hydrolysis activity"/>
    <property type="evidence" value="ECO:0007669"/>
    <property type="project" value="InterPro"/>
</dbReference>
<comment type="caution">
    <text evidence="6">The sequence shown here is derived from an EMBL/GenBank/DDBJ whole genome shotgun (WGS) entry which is preliminary data.</text>
</comment>
<keyword evidence="6" id="KW-0378">Hydrolase</keyword>
<keyword evidence="3" id="KW-0143">Chaperone</keyword>
<dbReference type="Pfam" id="PF00004">
    <property type="entry name" value="AAA"/>
    <property type="match status" value="1"/>
</dbReference>
<dbReference type="GO" id="GO:0005737">
    <property type="term" value="C:cytoplasm"/>
    <property type="evidence" value="ECO:0007669"/>
    <property type="project" value="TreeGrafter"/>
</dbReference>
<evidence type="ECO:0000259" key="5">
    <source>
        <dbReference type="PROSITE" id="PS50151"/>
    </source>
</evidence>
<sequence>MANFYENDPFFNNDMDDVFNQLFRRMDNQNSERARYLVNGKSLTPDEFAQYRATGKLPQNNKTIEVSKDGKQAFKKGGILEKLGTNLTEQARDGLLDPVIGRENEIQETAEILSRRTKNNPILVGDAGVGKTAVVEGLAQAIVAGKVPETIQDKEIYSIDLSSLEAGTQYRGSFEENIKQLVKEVKAAGNIILFFDEIHQIIGTGATGGEDGGKGLADIIKPALSRGELTVIGATTQDEYRNTILKNAALARRFNDVVINEPTAADTLRILQGVKKLYEKHHHVVLPDDVLKAAVDYSIQYIPQRTLPDKAIDLIDMTAAHLAAKNSQTDVETLDQRVKKLEAAKEAAVKSEDFKKAADIKKSIEETKQKIKETDQKEKITATIDDVAQSVERLTGIPVSDMGANDIEHLKNLDKRLKSKVIGQDEAVEMVAKAIRRNRAGFSEGDQPIGSFLFVGPTGVGKTELAKQLALDMFGNENAIIRLDMSEYADRTAVSKLIGTSAGYVGYEDNANTLTERVRRNPYSIVLLDEIEKADPQVLTLLLQVMDDGRLTDGQGNVISFKNTIIIATSNAGFGNEALSGDKQRDQSLMDKLAPFFRPEFLNRFNGIVEFSHLTKQDLSQIVDLMLADVQKTLAKKSIKLEVTKAAKDWLMEQGYDEAMGARPLRRVIEQQIRDKVTDFYLDHLDVKNLKADLVDAEIVISAA</sequence>
<dbReference type="Gene3D" id="1.10.8.60">
    <property type="match status" value="2"/>
</dbReference>
<dbReference type="InterPro" id="IPR003959">
    <property type="entry name" value="ATPase_AAA_core"/>
</dbReference>
<dbReference type="PANTHER" id="PTHR11638">
    <property type="entry name" value="ATP-DEPENDENT CLP PROTEASE"/>
    <property type="match status" value="1"/>
</dbReference>
<dbReference type="Pfam" id="PF07724">
    <property type="entry name" value="AAA_2"/>
    <property type="match status" value="1"/>
</dbReference>
<reference evidence="6 7" key="1">
    <citation type="submission" date="2017-09" db="EMBL/GenBank/DDBJ databases">
        <title>Genome sequence of Lactobacillus brevis D7.</title>
        <authorList>
            <person name="Kwon M.-S."/>
            <person name="Lim S.K."/>
            <person name="Choi H.-J."/>
        </authorList>
    </citation>
    <scope>NUCLEOTIDE SEQUENCE [LARGE SCALE GENOMIC DNA]</scope>
    <source>
        <strain evidence="6 7">D7</strain>
    </source>
</reference>
<keyword evidence="1" id="KW-0547">Nucleotide-binding</keyword>
<dbReference type="Gene3D" id="4.10.860.10">
    <property type="entry name" value="UVR domain"/>
    <property type="match status" value="1"/>
</dbReference>
<feature type="domain" description="UVR" evidence="5">
    <location>
        <begin position="335"/>
        <end position="370"/>
    </location>
</feature>
<dbReference type="Pfam" id="PF10431">
    <property type="entry name" value="ClpB_D2-small"/>
    <property type="match status" value="1"/>
</dbReference>
<evidence type="ECO:0000256" key="2">
    <source>
        <dbReference type="ARBA" id="ARBA00022840"/>
    </source>
</evidence>
<organism evidence="6 7">
    <name type="scientific">Levilactobacillus brevis</name>
    <name type="common">Lactobacillus brevis</name>
    <dbReference type="NCBI Taxonomy" id="1580"/>
    <lineage>
        <taxon>Bacteria</taxon>
        <taxon>Bacillati</taxon>
        <taxon>Bacillota</taxon>
        <taxon>Bacilli</taxon>
        <taxon>Lactobacillales</taxon>
        <taxon>Lactobacillaceae</taxon>
        <taxon>Levilactobacillus</taxon>
    </lineage>
</organism>
<dbReference type="PROSITE" id="PS50151">
    <property type="entry name" value="UVR"/>
    <property type="match status" value="1"/>
</dbReference>
<dbReference type="GO" id="GO:0008233">
    <property type="term" value="F:peptidase activity"/>
    <property type="evidence" value="ECO:0007669"/>
    <property type="project" value="UniProtKB-KW"/>
</dbReference>
<dbReference type="InterPro" id="IPR001943">
    <property type="entry name" value="UVR_dom"/>
</dbReference>
<protein>
    <submittedName>
        <fullName evidence="6">ATP-dependent Clp protease ATP-binding subunit</fullName>
    </submittedName>
</protein>
<dbReference type="GO" id="GO:0006508">
    <property type="term" value="P:proteolysis"/>
    <property type="evidence" value="ECO:0007669"/>
    <property type="project" value="UniProtKB-KW"/>
</dbReference>
<keyword evidence="6" id="KW-0645">Protease</keyword>
<evidence type="ECO:0000256" key="1">
    <source>
        <dbReference type="ARBA" id="ARBA00022741"/>
    </source>
</evidence>
<dbReference type="PRINTS" id="PR00300">
    <property type="entry name" value="CLPPROTEASEA"/>
</dbReference>
<keyword evidence="4" id="KW-0175">Coiled coil</keyword>
<dbReference type="SMART" id="SM00382">
    <property type="entry name" value="AAA"/>
    <property type="match status" value="2"/>
</dbReference>
<dbReference type="EMBL" id="NVYO01000004">
    <property type="protein sequence ID" value="PBQ22398.1"/>
    <property type="molecule type" value="Genomic_DNA"/>
</dbReference>
<accession>A0A2A3TUN6</accession>
<dbReference type="Proteomes" id="UP000217918">
    <property type="component" value="Unassembled WGS sequence"/>
</dbReference>
<dbReference type="InterPro" id="IPR003593">
    <property type="entry name" value="AAA+_ATPase"/>
</dbReference>
<dbReference type="FunFam" id="3.40.50.300:FF:000025">
    <property type="entry name" value="ATP-dependent Clp protease subunit"/>
    <property type="match status" value="1"/>
</dbReference>
<dbReference type="SMART" id="SM01086">
    <property type="entry name" value="ClpB_D2-small"/>
    <property type="match status" value="1"/>
</dbReference>
<proteinExistence type="predicted"/>
<dbReference type="InterPro" id="IPR041546">
    <property type="entry name" value="ClpA/ClpB_AAA_lid"/>
</dbReference>
<evidence type="ECO:0000313" key="6">
    <source>
        <dbReference type="EMBL" id="PBQ22398.1"/>
    </source>
</evidence>
<dbReference type="InterPro" id="IPR050130">
    <property type="entry name" value="ClpA_ClpB"/>
</dbReference>
<dbReference type="InterPro" id="IPR019489">
    <property type="entry name" value="Clp_ATPase_C"/>
</dbReference>
<evidence type="ECO:0000256" key="4">
    <source>
        <dbReference type="SAM" id="Coils"/>
    </source>
</evidence>
<dbReference type="PANTHER" id="PTHR11638:SF188">
    <property type="entry name" value="ATP-DEPENDENT CLP PROTEASE ATP-BINDING SUBUNIT CLPL"/>
    <property type="match status" value="1"/>
</dbReference>
<dbReference type="GO" id="GO:0005524">
    <property type="term" value="F:ATP binding"/>
    <property type="evidence" value="ECO:0007669"/>
    <property type="project" value="UniProtKB-KW"/>
</dbReference>
<dbReference type="Gene3D" id="3.40.50.300">
    <property type="entry name" value="P-loop containing nucleotide triphosphate hydrolases"/>
    <property type="match status" value="2"/>
</dbReference>
<dbReference type="Pfam" id="PF17871">
    <property type="entry name" value="AAA_lid_9"/>
    <property type="match status" value="1"/>
</dbReference>
<dbReference type="CDD" id="cd19499">
    <property type="entry name" value="RecA-like_ClpB_Hsp104-like"/>
    <property type="match status" value="1"/>
</dbReference>
<gene>
    <name evidence="6" type="ORF">CNR29_13765</name>
</gene>
<name>A0A2A3TUN6_LEVBR</name>